<feature type="transmembrane region" description="Helical" evidence="1">
    <location>
        <begin position="6"/>
        <end position="24"/>
    </location>
</feature>
<evidence type="ECO:0000256" key="1">
    <source>
        <dbReference type="SAM" id="Phobius"/>
    </source>
</evidence>
<organism evidence="2">
    <name type="scientific">uncultured Caudovirales phage</name>
    <dbReference type="NCBI Taxonomy" id="2100421"/>
    <lineage>
        <taxon>Viruses</taxon>
        <taxon>Duplodnaviria</taxon>
        <taxon>Heunggongvirae</taxon>
        <taxon>Uroviricota</taxon>
        <taxon>Caudoviricetes</taxon>
        <taxon>Peduoviridae</taxon>
        <taxon>Maltschvirus</taxon>
        <taxon>Maltschvirus maltsch</taxon>
    </lineage>
</organism>
<proteinExistence type="predicted"/>
<name>A0A6J5N1R7_9CAUD</name>
<protein>
    <submittedName>
        <fullName evidence="2">Uncharacterized protein</fullName>
    </submittedName>
</protein>
<reference evidence="2" key="1">
    <citation type="submission" date="2020-04" db="EMBL/GenBank/DDBJ databases">
        <authorList>
            <person name="Chiriac C."/>
            <person name="Salcher M."/>
            <person name="Ghai R."/>
            <person name="Kavagutti S V."/>
        </authorList>
    </citation>
    <scope>NUCLEOTIDE SEQUENCE</scope>
</reference>
<gene>
    <name evidence="2" type="ORF">UFOVP613_2</name>
</gene>
<keyword evidence="1" id="KW-1133">Transmembrane helix</keyword>
<feature type="transmembrane region" description="Helical" evidence="1">
    <location>
        <begin position="36"/>
        <end position="54"/>
    </location>
</feature>
<sequence>MGTFGVMIGTLSIILGAIMGSLIVQEWRAGMTLRQSVVALVYTTTLISLGIWAIRAGSVLS</sequence>
<dbReference type="EMBL" id="LR796577">
    <property type="protein sequence ID" value="CAB4152227.1"/>
    <property type="molecule type" value="Genomic_DNA"/>
</dbReference>
<keyword evidence="1" id="KW-0472">Membrane</keyword>
<evidence type="ECO:0000313" key="2">
    <source>
        <dbReference type="EMBL" id="CAB4152227.1"/>
    </source>
</evidence>
<keyword evidence="1" id="KW-0812">Transmembrane</keyword>
<accession>A0A6J5N1R7</accession>